<dbReference type="GO" id="GO:0043709">
    <property type="term" value="P:cell adhesion involved in single-species biofilm formation"/>
    <property type="evidence" value="ECO:0007669"/>
    <property type="project" value="TreeGrafter"/>
</dbReference>
<evidence type="ECO:0000256" key="2">
    <source>
        <dbReference type="ARBA" id="ARBA00012528"/>
    </source>
</evidence>
<feature type="transmembrane region" description="Helical" evidence="4">
    <location>
        <begin position="121"/>
        <end position="142"/>
    </location>
</feature>
<sequence length="325" mass="36767">MVVIALTLTILIPVMHFNLERHFIAGILATLSEYSAKQIMEKVIARNPTLWSYEDPRFVGLLRREALGRQVRQAVYKQDGTLLIALGRHPDPPTIKERAPLFDAGVPVGYLETSASLEPTLRISLTIALFMALGGSIAILLFDVFPLRQLRRAESRIHYLAEHDPLTGLLNRYVVEPRFEQEMHRAERYGLQLSLILFDIDHFKRINDCFGHTKGDAVLRQLSLLAERHIRSSDTLVRWGGEEFLVISTHTDLTMAREQAEKLRRIVERADFGIGQKVTISLGVSTCEPRSSLQTCVDRADAALYRAKCEGHNRCALALPEDCEQ</sequence>
<proteinExistence type="predicted"/>
<comment type="cofactor">
    <cofactor evidence="1">
        <name>Mg(2+)</name>
        <dbReference type="ChEBI" id="CHEBI:18420"/>
    </cofactor>
</comment>
<dbReference type="InterPro" id="IPR029787">
    <property type="entry name" value="Nucleotide_cyclase"/>
</dbReference>
<dbReference type="GO" id="GO:0005886">
    <property type="term" value="C:plasma membrane"/>
    <property type="evidence" value="ECO:0007669"/>
    <property type="project" value="TreeGrafter"/>
</dbReference>
<dbReference type="PANTHER" id="PTHR45138">
    <property type="entry name" value="REGULATORY COMPONENTS OF SENSORY TRANSDUCTION SYSTEM"/>
    <property type="match status" value="1"/>
</dbReference>
<dbReference type="EMBL" id="AONC01000034">
    <property type="protein sequence ID" value="EXJ14955.1"/>
    <property type="molecule type" value="Genomic_DNA"/>
</dbReference>
<dbReference type="Proteomes" id="UP000019460">
    <property type="component" value="Unassembled WGS sequence"/>
</dbReference>
<dbReference type="InterPro" id="IPR043128">
    <property type="entry name" value="Rev_trsase/Diguanyl_cyclase"/>
</dbReference>
<dbReference type="Pfam" id="PF00990">
    <property type="entry name" value="GGDEF"/>
    <property type="match status" value="1"/>
</dbReference>
<gene>
    <name evidence="6" type="ORF">D779_2010</name>
</gene>
<protein>
    <recommendedName>
        <fullName evidence="2">diguanylate cyclase</fullName>
        <ecNumber evidence="2">2.7.7.65</ecNumber>
    </recommendedName>
</protein>
<comment type="catalytic activity">
    <reaction evidence="3">
        <text>2 GTP = 3',3'-c-di-GMP + 2 diphosphate</text>
        <dbReference type="Rhea" id="RHEA:24898"/>
        <dbReference type="ChEBI" id="CHEBI:33019"/>
        <dbReference type="ChEBI" id="CHEBI:37565"/>
        <dbReference type="ChEBI" id="CHEBI:58805"/>
        <dbReference type="EC" id="2.7.7.65"/>
    </reaction>
</comment>
<evidence type="ECO:0000313" key="7">
    <source>
        <dbReference type="Proteomes" id="UP000019460"/>
    </source>
</evidence>
<feature type="domain" description="GGDEF" evidence="5">
    <location>
        <begin position="191"/>
        <end position="320"/>
    </location>
</feature>
<comment type="caution">
    <text evidence="6">The sequence shown here is derived from an EMBL/GenBank/DDBJ whole genome shotgun (WGS) entry which is preliminary data.</text>
</comment>
<dbReference type="SUPFAM" id="SSF55073">
    <property type="entry name" value="Nucleotide cyclase"/>
    <property type="match status" value="1"/>
</dbReference>
<keyword evidence="4" id="KW-0812">Transmembrane</keyword>
<reference evidence="6 7" key="1">
    <citation type="submission" date="2012-11" db="EMBL/GenBank/DDBJ databases">
        <title>Genome assembly of Thiorhodococcus sp. AK35.</title>
        <authorList>
            <person name="Nupur N."/>
            <person name="Khatri I."/>
            <person name="Subramanian S."/>
            <person name="Pinnaka A."/>
        </authorList>
    </citation>
    <scope>NUCLEOTIDE SEQUENCE [LARGE SCALE GENOMIC DNA]</scope>
    <source>
        <strain evidence="6 7">AK35</strain>
    </source>
</reference>
<dbReference type="STRING" id="1249627.D779_2010"/>
<evidence type="ECO:0000313" key="6">
    <source>
        <dbReference type="EMBL" id="EXJ14955.1"/>
    </source>
</evidence>
<evidence type="ECO:0000256" key="1">
    <source>
        <dbReference type="ARBA" id="ARBA00001946"/>
    </source>
</evidence>
<dbReference type="AlphaFoldDB" id="W9VX07"/>
<dbReference type="SMART" id="SM00267">
    <property type="entry name" value="GGDEF"/>
    <property type="match status" value="1"/>
</dbReference>
<keyword evidence="7" id="KW-1185">Reference proteome</keyword>
<dbReference type="InterPro" id="IPR050469">
    <property type="entry name" value="Diguanylate_Cyclase"/>
</dbReference>
<keyword evidence="4" id="KW-0472">Membrane</keyword>
<evidence type="ECO:0000256" key="3">
    <source>
        <dbReference type="ARBA" id="ARBA00034247"/>
    </source>
</evidence>
<organism evidence="6 7">
    <name type="scientific">Imhoffiella purpurea</name>
    <dbReference type="NCBI Taxonomy" id="1249627"/>
    <lineage>
        <taxon>Bacteria</taxon>
        <taxon>Pseudomonadati</taxon>
        <taxon>Pseudomonadota</taxon>
        <taxon>Gammaproteobacteria</taxon>
        <taxon>Chromatiales</taxon>
        <taxon>Chromatiaceae</taxon>
        <taxon>Imhoffiella</taxon>
    </lineage>
</organism>
<dbReference type="PANTHER" id="PTHR45138:SF9">
    <property type="entry name" value="DIGUANYLATE CYCLASE DGCM-RELATED"/>
    <property type="match status" value="1"/>
</dbReference>
<dbReference type="GO" id="GO:0052621">
    <property type="term" value="F:diguanylate cyclase activity"/>
    <property type="evidence" value="ECO:0007669"/>
    <property type="project" value="UniProtKB-EC"/>
</dbReference>
<evidence type="ECO:0000259" key="5">
    <source>
        <dbReference type="PROSITE" id="PS50887"/>
    </source>
</evidence>
<dbReference type="CDD" id="cd01949">
    <property type="entry name" value="GGDEF"/>
    <property type="match status" value="1"/>
</dbReference>
<dbReference type="NCBIfam" id="TIGR00254">
    <property type="entry name" value="GGDEF"/>
    <property type="match status" value="1"/>
</dbReference>
<accession>W9VX07</accession>
<dbReference type="PROSITE" id="PS50887">
    <property type="entry name" value="GGDEF"/>
    <property type="match status" value="1"/>
</dbReference>
<dbReference type="Gene3D" id="3.30.70.270">
    <property type="match status" value="1"/>
</dbReference>
<keyword evidence="4" id="KW-1133">Transmembrane helix</keyword>
<dbReference type="eggNOG" id="COG3706">
    <property type="taxonomic scope" value="Bacteria"/>
</dbReference>
<dbReference type="FunFam" id="3.30.70.270:FF:000001">
    <property type="entry name" value="Diguanylate cyclase domain protein"/>
    <property type="match status" value="1"/>
</dbReference>
<evidence type="ECO:0000256" key="4">
    <source>
        <dbReference type="SAM" id="Phobius"/>
    </source>
</evidence>
<dbReference type="EC" id="2.7.7.65" evidence="2"/>
<dbReference type="InterPro" id="IPR000160">
    <property type="entry name" value="GGDEF_dom"/>
</dbReference>
<name>W9VX07_9GAMM</name>
<dbReference type="GO" id="GO:1902201">
    <property type="term" value="P:negative regulation of bacterial-type flagellum-dependent cell motility"/>
    <property type="evidence" value="ECO:0007669"/>
    <property type="project" value="TreeGrafter"/>
</dbReference>